<evidence type="ECO:0000256" key="2">
    <source>
        <dbReference type="ARBA" id="ARBA00022803"/>
    </source>
</evidence>
<evidence type="ECO:0000256" key="1">
    <source>
        <dbReference type="ARBA" id="ARBA00022737"/>
    </source>
</evidence>
<keyword evidence="1" id="KW-0677">Repeat</keyword>
<dbReference type="SUPFAM" id="SSF81901">
    <property type="entry name" value="HCP-like"/>
    <property type="match status" value="1"/>
</dbReference>
<accession>A0A382S1A4</accession>
<name>A0A382S1A4_9ZZZZ</name>
<dbReference type="InterPro" id="IPR011990">
    <property type="entry name" value="TPR-like_helical_dom_sf"/>
</dbReference>
<dbReference type="EMBL" id="UINC01125286">
    <property type="protein sequence ID" value="SVD03007.1"/>
    <property type="molecule type" value="Genomic_DNA"/>
</dbReference>
<dbReference type="Pfam" id="PF13181">
    <property type="entry name" value="TPR_8"/>
    <property type="match status" value="1"/>
</dbReference>
<dbReference type="InterPro" id="IPR013360">
    <property type="entry name" value="Pilus_4_PilW"/>
</dbReference>
<gene>
    <name evidence="3" type="ORF">METZ01_LOCUS355861</name>
</gene>
<dbReference type="InterPro" id="IPR019734">
    <property type="entry name" value="TPR_rpt"/>
</dbReference>
<reference evidence="3" key="1">
    <citation type="submission" date="2018-05" db="EMBL/GenBank/DDBJ databases">
        <authorList>
            <person name="Lanie J.A."/>
            <person name="Ng W.-L."/>
            <person name="Kazmierczak K.M."/>
            <person name="Andrzejewski T.M."/>
            <person name="Davidsen T.M."/>
            <person name="Wayne K.J."/>
            <person name="Tettelin H."/>
            <person name="Glass J.I."/>
            <person name="Rusch D."/>
            <person name="Podicherti R."/>
            <person name="Tsui H.-C.T."/>
            <person name="Winkler M.E."/>
        </authorList>
    </citation>
    <scope>NUCLEOTIDE SEQUENCE</scope>
</reference>
<dbReference type="InterPro" id="IPR052346">
    <property type="entry name" value="O-mannosyl-transferase_TMTC"/>
</dbReference>
<proteinExistence type="predicted"/>
<dbReference type="SMART" id="SM00028">
    <property type="entry name" value="TPR"/>
    <property type="match status" value="6"/>
</dbReference>
<protein>
    <submittedName>
        <fullName evidence="3">Uncharacterized protein</fullName>
    </submittedName>
</protein>
<dbReference type="PANTHER" id="PTHR44227:SF3">
    <property type="entry name" value="PROTEIN O-MANNOSYL-TRANSFERASE TMTC4"/>
    <property type="match status" value="1"/>
</dbReference>
<dbReference type="PROSITE" id="PS50005">
    <property type="entry name" value="TPR"/>
    <property type="match status" value="2"/>
</dbReference>
<dbReference type="PANTHER" id="PTHR44227">
    <property type="match status" value="1"/>
</dbReference>
<evidence type="ECO:0000313" key="3">
    <source>
        <dbReference type="EMBL" id="SVD03007.1"/>
    </source>
</evidence>
<keyword evidence="2" id="KW-0802">TPR repeat</keyword>
<organism evidence="3">
    <name type="scientific">marine metagenome</name>
    <dbReference type="NCBI Taxonomy" id="408172"/>
    <lineage>
        <taxon>unclassified sequences</taxon>
        <taxon>metagenomes</taxon>
        <taxon>ecological metagenomes</taxon>
    </lineage>
</organism>
<sequence length="249" mass="27915">VRYFNKTILVTVTACLCLAGCVASQSGARSPEPGADAADTNYQLGAQYYRNGRYALARDRLERSIRFGPRNANAHSLLALTLVELGNDRLANESFQRSVKLGSGNKEVRNRYAVYLCQRGHYDDALKQFDRAIRIRENDTAWIEMTNAGVCVSQKPNFAEAERYYRQALELRPTYAEALIQMAVLKHRLEESLLARAFLQRYLAANQGSAAVLYLAVQIETVLGDHRAATNYLNELLANFPESAEAKLM</sequence>
<dbReference type="Gene3D" id="1.25.40.10">
    <property type="entry name" value="Tetratricopeptide repeat domain"/>
    <property type="match status" value="1"/>
</dbReference>
<feature type="non-terminal residue" evidence="3">
    <location>
        <position position="1"/>
    </location>
</feature>
<feature type="non-terminal residue" evidence="3">
    <location>
        <position position="249"/>
    </location>
</feature>
<dbReference type="NCBIfam" id="TIGR02521">
    <property type="entry name" value="type_IV_pilW"/>
    <property type="match status" value="1"/>
</dbReference>
<dbReference type="AlphaFoldDB" id="A0A382S1A4"/>
<dbReference type="Pfam" id="PF13432">
    <property type="entry name" value="TPR_16"/>
    <property type="match status" value="1"/>
</dbReference>